<gene>
    <name evidence="1" type="ORF">CRI93_05265</name>
</gene>
<protein>
    <submittedName>
        <fullName evidence="1">ABC transporter substrate-binding protein</fullName>
    </submittedName>
</protein>
<dbReference type="AlphaFoldDB" id="A0A2H3NNQ1"/>
<sequence length="274" mass="29967">MPMRLTADERAARRDIDTWAQSLSSPVSQLINWAMQPVDWVVERSVSGEMLDRAEDVTAEALSQLSDMSARTGVLDTVRSDARAQGIEIDAVEDLRHEPLEVLDELARTRMQQNALIAALEGGGTGLGGAALLVADIPLLFTINFRVIQTISACYGFPMHDAAYRPLVLAIFTAAASGSRATRADALRESSVAAAALVHDHPYSGRRTGSFHEQNRHVPREIAKALIRRKLGQLIPLAGAAVGAGVNYWFTKSTAKTSFMCSRALYLDWKERHQ</sequence>
<dbReference type="InterPro" id="IPR024787">
    <property type="entry name" value="EcsC"/>
</dbReference>
<dbReference type="Proteomes" id="UP000221024">
    <property type="component" value="Unassembled WGS sequence"/>
</dbReference>
<evidence type="ECO:0000313" key="1">
    <source>
        <dbReference type="EMBL" id="PEN08516.1"/>
    </source>
</evidence>
<accession>A0A2H3NNQ1</accession>
<dbReference type="PANTHER" id="PTHR41260:SF1">
    <property type="entry name" value="PROTEIN ECSC"/>
    <property type="match status" value="1"/>
</dbReference>
<organism evidence="1 2">
    <name type="scientific">Longimonas halophila</name>
    <dbReference type="NCBI Taxonomy" id="1469170"/>
    <lineage>
        <taxon>Bacteria</taxon>
        <taxon>Pseudomonadati</taxon>
        <taxon>Rhodothermota</taxon>
        <taxon>Rhodothermia</taxon>
        <taxon>Rhodothermales</taxon>
        <taxon>Salisaetaceae</taxon>
        <taxon>Longimonas</taxon>
    </lineage>
</organism>
<dbReference type="EMBL" id="PDEP01000003">
    <property type="protein sequence ID" value="PEN08516.1"/>
    <property type="molecule type" value="Genomic_DNA"/>
</dbReference>
<comment type="caution">
    <text evidence="1">The sequence shown here is derived from an EMBL/GenBank/DDBJ whole genome shotgun (WGS) entry which is preliminary data.</text>
</comment>
<dbReference type="OrthoDB" id="2040879at2"/>
<dbReference type="PANTHER" id="PTHR41260">
    <property type="entry name" value="PROTEIN ECSC"/>
    <property type="match status" value="1"/>
</dbReference>
<keyword evidence="2" id="KW-1185">Reference proteome</keyword>
<evidence type="ECO:0000313" key="2">
    <source>
        <dbReference type="Proteomes" id="UP000221024"/>
    </source>
</evidence>
<dbReference type="Pfam" id="PF12787">
    <property type="entry name" value="EcsC"/>
    <property type="match status" value="1"/>
</dbReference>
<proteinExistence type="predicted"/>
<name>A0A2H3NNQ1_9BACT</name>
<reference evidence="1 2" key="1">
    <citation type="submission" date="2017-10" db="EMBL/GenBank/DDBJ databases">
        <title>Draft genome of Longimonas halophila.</title>
        <authorList>
            <person name="Goh K.M."/>
            <person name="Shamsir M.S."/>
            <person name="Lim S.W."/>
        </authorList>
    </citation>
    <scope>NUCLEOTIDE SEQUENCE [LARGE SCALE GENOMIC DNA]</scope>
    <source>
        <strain evidence="1 2">KCTC 42399</strain>
    </source>
</reference>